<dbReference type="AlphaFoldDB" id="A0A0C9ULW3"/>
<accession>A0A0C9ULW3</accession>
<sequence length="161" mass="18488">WSQATMAFTQDWVTHYLKRQEKAGTNIPIPKLLYVSSAIITFRELTGEKITLIAEQFMDGKFVKCIGDQDPIPFQSLKGEERNIAKYLSFSQHLHYVESNSEFFLSDFQGELHSISKMLTDCQCIANPDLFGDGNLDTAWREFPAKHKCNTYCSYFGLKLL</sequence>
<gene>
    <name evidence="5" type="ORF">M422DRAFT_131281</name>
</gene>
<evidence type="ECO:0000313" key="6">
    <source>
        <dbReference type="Proteomes" id="UP000054279"/>
    </source>
</evidence>
<dbReference type="InterPro" id="IPR011009">
    <property type="entry name" value="Kinase-like_dom_sf"/>
</dbReference>
<dbReference type="EMBL" id="KN837376">
    <property type="protein sequence ID" value="KIJ26275.1"/>
    <property type="molecule type" value="Genomic_DNA"/>
</dbReference>
<dbReference type="HOGENOM" id="CLU_145795_0_0_1"/>
<dbReference type="SUPFAM" id="SSF56112">
    <property type="entry name" value="Protein kinase-like (PK-like)"/>
    <property type="match status" value="1"/>
</dbReference>
<keyword evidence="3" id="KW-0418">Kinase</keyword>
<organism evidence="5 6">
    <name type="scientific">Sphaerobolus stellatus (strain SS14)</name>
    <dbReference type="NCBI Taxonomy" id="990650"/>
    <lineage>
        <taxon>Eukaryota</taxon>
        <taxon>Fungi</taxon>
        <taxon>Dikarya</taxon>
        <taxon>Basidiomycota</taxon>
        <taxon>Agaricomycotina</taxon>
        <taxon>Agaricomycetes</taxon>
        <taxon>Phallomycetidae</taxon>
        <taxon>Geastrales</taxon>
        <taxon>Sphaerobolaceae</taxon>
        <taxon>Sphaerobolus</taxon>
    </lineage>
</organism>
<keyword evidence="2" id="KW-0808">Transferase</keyword>
<keyword evidence="6" id="KW-1185">Reference proteome</keyword>
<dbReference type="Pfam" id="PF02816">
    <property type="entry name" value="Alpha_kinase"/>
    <property type="match status" value="1"/>
</dbReference>
<evidence type="ECO:0000256" key="3">
    <source>
        <dbReference type="ARBA" id="ARBA00022777"/>
    </source>
</evidence>
<dbReference type="Proteomes" id="UP000054279">
    <property type="component" value="Unassembled WGS sequence"/>
</dbReference>
<feature type="non-terminal residue" evidence="5">
    <location>
        <position position="1"/>
    </location>
</feature>
<protein>
    <recommendedName>
        <fullName evidence="4">Alpha-type protein kinase domain-containing protein</fullName>
    </recommendedName>
</protein>
<dbReference type="InterPro" id="IPR004166">
    <property type="entry name" value="a-kinase_dom"/>
</dbReference>
<evidence type="ECO:0000256" key="2">
    <source>
        <dbReference type="ARBA" id="ARBA00022679"/>
    </source>
</evidence>
<dbReference type="GO" id="GO:0005524">
    <property type="term" value="F:ATP binding"/>
    <property type="evidence" value="ECO:0007669"/>
    <property type="project" value="InterPro"/>
</dbReference>
<dbReference type="OrthoDB" id="301415at2759"/>
<dbReference type="Gene3D" id="3.20.200.10">
    <property type="entry name" value="MHCK/EF2 kinase"/>
    <property type="match status" value="1"/>
</dbReference>
<keyword evidence="1" id="KW-0723">Serine/threonine-protein kinase</keyword>
<proteinExistence type="predicted"/>
<name>A0A0C9ULW3_SPHS4</name>
<dbReference type="PROSITE" id="PS51158">
    <property type="entry name" value="ALPHA_KINASE"/>
    <property type="match status" value="1"/>
</dbReference>
<feature type="non-terminal residue" evidence="5">
    <location>
        <position position="161"/>
    </location>
</feature>
<evidence type="ECO:0000313" key="5">
    <source>
        <dbReference type="EMBL" id="KIJ26275.1"/>
    </source>
</evidence>
<reference evidence="5 6" key="1">
    <citation type="submission" date="2014-06" db="EMBL/GenBank/DDBJ databases">
        <title>Evolutionary Origins and Diversification of the Mycorrhizal Mutualists.</title>
        <authorList>
            <consortium name="DOE Joint Genome Institute"/>
            <consortium name="Mycorrhizal Genomics Consortium"/>
            <person name="Kohler A."/>
            <person name="Kuo A."/>
            <person name="Nagy L.G."/>
            <person name="Floudas D."/>
            <person name="Copeland A."/>
            <person name="Barry K.W."/>
            <person name="Cichocki N."/>
            <person name="Veneault-Fourrey C."/>
            <person name="LaButti K."/>
            <person name="Lindquist E.A."/>
            <person name="Lipzen A."/>
            <person name="Lundell T."/>
            <person name="Morin E."/>
            <person name="Murat C."/>
            <person name="Riley R."/>
            <person name="Ohm R."/>
            <person name="Sun H."/>
            <person name="Tunlid A."/>
            <person name="Henrissat B."/>
            <person name="Grigoriev I.V."/>
            <person name="Hibbett D.S."/>
            <person name="Martin F."/>
        </authorList>
    </citation>
    <scope>NUCLEOTIDE SEQUENCE [LARGE SCALE GENOMIC DNA]</scope>
    <source>
        <strain evidence="5 6">SS14</strain>
    </source>
</reference>
<dbReference type="GO" id="GO:0004674">
    <property type="term" value="F:protein serine/threonine kinase activity"/>
    <property type="evidence" value="ECO:0007669"/>
    <property type="project" value="UniProtKB-KW"/>
</dbReference>
<feature type="domain" description="Alpha-type protein kinase" evidence="4">
    <location>
        <begin position="1"/>
        <end position="161"/>
    </location>
</feature>
<evidence type="ECO:0000256" key="1">
    <source>
        <dbReference type="ARBA" id="ARBA00022527"/>
    </source>
</evidence>
<evidence type="ECO:0000259" key="4">
    <source>
        <dbReference type="PROSITE" id="PS51158"/>
    </source>
</evidence>